<dbReference type="GO" id="GO:0032991">
    <property type="term" value="C:protein-containing complex"/>
    <property type="evidence" value="ECO:0007669"/>
    <property type="project" value="UniProtKB-ARBA"/>
</dbReference>
<dbReference type="PANTHER" id="PTHR47968">
    <property type="entry name" value="CENTROMERE PROTEIN E"/>
    <property type="match status" value="1"/>
</dbReference>
<evidence type="ECO:0000256" key="10">
    <source>
        <dbReference type="RuleBase" id="RU000394"/>
    </source>
</evidence>
<dbReference type="CDD" id="cd01369">
    <property type="entry name" value="KISc_KHC_KIF5"/>
    <property type="match status" value="1"/>
</dbReference>
<evidence type="ECO:0000256" key="4">
    <source>
        <dbReference type="ARBA" id="ARBA00022741"/>
    </source>
</evidence>
<reference evidence="14" key="3">
    <citation type="submission" date="2025-09" db="UniProtKB">
        <authorList>
            <consortium name="Ensembl"/>
        </authorList>
    </citation>
    <scope>IDENTIFICATION</scope>
</reference>
<evidence type="ECO:0000256" key="3">
    <source>
        <dbReference type="ARBA" id="ARBA00022701"/>
    </source>
</evidence>
<proteinExistence type="inferred from homology"/>
<feature type="coiled-coil region" evidence="11">
    <location>
        <begin position="313"/>
        <end position="354"/>
    </location>
</feature>
<dbReference type="InterPro" id="IPR027417">
    <property type="entry name" value="P-loop_NTPase"/>
</dbReference>
<keyword evidence="15" id="KW-1185">Reference proteome</keyword>
<dbReference type="GO" id="GO:0048489">
    <property type="term" value="P:synaptic vesicle transport"/>
    <property type="evidence" value="ECO:0007669"/>
    <property type="project" value="UniProtKB-ARBA"/>
</dbReference>
<feature type="region of interest" description="Disordered" evidence="12">
    <location>
        <begin position="870"/>
        <end position="923"/>
    </location>
</feature>
<dbReference type="Gene3D" id="6.10.250.1590">
    <property type="match status" value="1"/>
</dbReference>
<dbReference type="GO" id="GO:0005874">
    <property type="term" value="C:microtubule"/>
    <property type="evidence" value="ECO:0007669"/>
    <property type="project" value="UniProtKB-KW"/>
</dbReference>
<organism evidence="14 15">
    <name type="scientific">Cynoglossus semilaevis</name>
    <name type="common">Tongue sole</name>
    <dbReference type="NCBI Taxonomy" id="244447"/>
    <lineage>
        <taxon>Eukaryota</taxon>
        <taxon>Metazoa</taxon>
        <taxon>Chordata</taxon>
        <taxon>Craniata</taxon>
        <taxon>Vertebrata</taxon>
        <taxon>Euteleostomi</taxon>
        <taxon>Actinopterygii</taxon>
        <taxon>Neopterygii</taxon>
        <taxon>Teleostei</taxon>
        <taxon>Neoteleostei</taxon>
        <taxon>Acanthomorphata</taxon>
        <taxon>Carangaria</taxon>
        <taxon>Pleuronectiformes</taxon>
        <taxon>Pleuronectoidei</taxon>
        <taxon>Cynoglossidae</taxon>
        <taxon>Cynoglossinae</taxon>
        <taxon>Cynoglossus</taxon>
    </lineage>
</organism>
<dbReference type="PRINTS" id="PR00380">
    <property type="entry name" value="KINESINHEAVY"/>
</dbReference>
<dbReference type="InterPro" id="IPR036961">
    <property type="entry name" value="Kinesin_motor_dom_sf"/>
</dbReference>
<dbReference type="InterPro" id="IPR001752">
    <property type="entry name" value="Kinesin_motor_dom"/>
</dbReference>
<dbReference type="GO" id="GO:0007097">
    <property type="term" value="P:nuclear migration"/>
    <property type="evidence" value="ECO:0007669"/>
    <property type="project" value="UniProtKB-ARBA"/>
</dbReference>
<comment type="caution">
    <text evidence="9">Lacks conserved residue(s) required for the propagation of feature annotation.</text>
</comment>
<feature type="coiled-coil region" evidence="11">
    <location>
        <begin position="789"/>
        <end position="855"/>
    </location>
</feature>
<evidence type="ECO:0000256" key="5">
    <source>
        <dbReference type="ARBA" id="ARBA00022840"/>
    </source>
</evidence>
<keyword evidence="3 10" id="KW-0493">Microtubule</keyword>
<protein>
    <recommendedName>
        <fullName evidence="10">Kinesin-like protein</fullName>
    </recommendedName>
</protein>
<comment type="subcellular location">
    <subcellularLocation>
        <location evidence="1">Cytoplasm</location>
        <location evidence="1">Cytoskeleton</location>
    </subcellularLocation>
</comment>
<dbReference type="GO" id="GO:0007292">
    <property type="term" value="P:female gamete generation"/>
    <property type="evidence" value="ECO:0007669"/>
    <property type="project" value="UniProtKB-ARBA"/>
</dbReference>
<sequence length="923" mass="105767">MDAAECRVKVMCRFRPLNGAERNRGDKYIPKFNGADTVVVAGKPYVFDRVLDPETEQIQVYDVCAKQIVRGQPSGSQSGNLHDPRQMGIVPRISRDIFDHIYSMDENLEFHIKVSYFEIYLDKIRDLLDVSKTNLAVHEDKNRVPFVKGCTERFVSSPDEVMDVIDEGKANRHVAVTNMNEHSSRSHTIFLINIKQENVETETKLSGKLYLVDLAGSEKVSKTGAEGSVLDEAKNINKSLSALGNVIAALSEGTKTHVPYRDSKMTRILQDSLGGNCRTTIIICCSPSVYNETETKSTLMFGQRAKTIKNTVCLNLELTAEEWKKKYESEKEKCRSLNVLVQKLEQELKRWRKGTYVIQLSIEYGEEEAAASVPLSDKEKVQYETLITDLYQQLDDKDDELNQQSQSIEKLKQQLLDHEELLTSSRQHQERLQEELSQLQKDNESGKQEVKEVLQALEELAVNYDHKSQEVEEKNHTNLKLNQELAQKTVSLETIQRDFSQLQDLSCHHKKRSAEILNLLLRDLGDIGKSSVSLQVTEAGGALEDDFTAARLYMSKISSDAKSTVSRSRHLEMKLQENIHSREEHEKELGSLQLLVSQLQTKGESLSAALHEVELKKRQLEENQDALMEEVAKLQAEGQRASCSQIGLSYTALWLRTLEEQMKNHREVHHKHLRSLRDELEQKQRDQDQLRDLFQALQLENRKLMSDFDKIKSEEEKKEKNLQKLQFLNKKREQAREDVKGLEETVVKELHTLNNLRKLFIDDISEYDSDEAGGSLAQRQRIIFLENNLEQLGRVHKQLVQDNADLRCELPKQEKRLRATAERVKSLESLLRNAKETAAKDRKRYQQEVDRIKELWSKNVPRRGYSAQIAKPIRAGHQNLSSASSIRPTIRGGGSLSSPRHHASRPEAQQYQRPPSAKVPQLR</sequence>
<dbReference type="InterPro" id="IPR027640">
    <property type="entry name" value="Kinesin-like_fam"/>
</dbReference>
<reference evidence="14" key="2">
    <citation type="submission" date="2025-08" db="UniProtKB">
        <authorList>
            <consortium name="Ensembl"/>
        </authorList>
    </citation>
    <scope>IDENTIFICATION</scope>
</reference>
<evidence type="ECO:0000256" key="11">
    <source>
        <dbReference type="SAM" id="Coils"/>
    </source>
</evidence>
<dbReference type="FunFam" id="3.40.850.10:FF:000067">
    <property type="entry name" value="Kinesin-like protein"/>
    <property type="match status" value="1"/>
</dbReference>
<evidence type="ECO:0000256" key="1">
    <source>
        <dbReference type="ARBA" id="ARBA00004245"/>
    </source>
</evidence>
<dbReference type="CDD" id="cd23649">
    <property type="entry name" value="Khc_CBD_cc"/>
    <property type="match status" value="1"/>
</dbReference>
<dbReference type="Gene3D" id="3.40.850.10">
    <property type="entry name" value="Kinesin motor domain"/>
    <property type="match status" value="1"/>
</dbReference>
<dbReference type="Ensembl" id="ENSCSET00000024882.1">
    <property type="protein sequence ID" value="ENSCSEP00000024551.1"/>
    <property type="gene ID" value="ENSCSEG00000015644.1"/>
</dbReference>
<dbReference type="GO" id="GO:0098957">
    <property type="term" value="P:anterograde axonal transport of mitochondrion"/>
    <property type="evidence" value="ECO:0007669"/>
    <property type="project" value="UniProtKB-ARBA"/>
</dbReference>
<dbReference type="InterPro" id="IPR019821">
    <property type="entry name" value="Kinesin_motor_CS"/>
</dbReference>
<feature type="compositionally biased region" description="Polar residues" evidence="12">
    <location>
        <begin position="878"/>
        <end position="887"/>
    </location>
</feature>
<evidence type="ECO:0000256" key="12">
    <source>
        <dbReference type="SAM" id="MobiDB-lite"/>
    </source>
</evidence>
<dbReference type="GO" id="GO:0003777">
    <property type="term" value="F:microtubule motor activity"/>
    <property type="evidence" value="ECO:0007669"/>
    <property type="project" value="InterPro"/>
</dbReference>
<dbReference type="GO" id="GO:0030951">
    <property type="term" value="P:establishment or maintenance of microtubule cytoskeleton polarity"/>
    <property type="evidence" value="ECO:0007669"/>
    <property type="project" value="UniProtKB-ARBA"/>
</dbReference>
<feature type="coiled-coil region" evidence="11">
    <location>
        <begin position="582"/>
        <end position="637"/>
    </location>
</feature>
<dbReference type="PANTHER" id="PTHR47968:SF36">
    <property type="entry name" value="KINESIN HEAVY CHAIN ISOFORM X1"/>
    <property type="match status" value="1"/>
</dbReference>
<dbReference type="PROSITE" id="PS00411">
    <property type="entry name" value="KINESIN_MOTOR_1"/>
    <property type="match status" value="1"/>
</dbReference>
<dbReference type="InterPro" id="IPR059182">
    <property type="entry name" value="Khc_C"/>
</dbReference>
<evidence type="ECO:0000256" key="6">
    <source>
        <dbReference type="ARBA" id="ARBA00023054"/>
    </source>
</evidence>
<comment type="similarity">
    <text evidence="9 10">Belongs to the TRAFAC class myosin-kinesin ATPase superfamily. Kinesin family.</text>
</comment>
<keyword evidence="5 10" id="KW-0067">ATP-binding</keyword>
<dbReference type="Pfam" id="PF00225">
    <property type="entry name" value="Kinesin"/>
    <property type="match status" value="1"/>
</dbReference>
<evidence type="ECO:0000259" key="13">
    <source>
        <dbReference type="PROSITE" id="PS50067"/>
    </source>
</evidence>
<dbReference type="Proteomes" id="UP000265120">
    <property type="component" value="Chromosome 16"/>
</dbReference>
<dbReference type="GO" id="GO:0005524">
    <property type="term" value="F:ATP binding"/>
    <property type="evidence" value="ECO:0007669"/>
    <property type="project" value="UniProtKB-KW"/>
</dbReference>
<keyword evidence="6 11" id="KW-0175">Coiled coil</keyword>
<dbReference type="GO" id="GO:1904115">
    <property type="term" value="C:axon cytoplasm"/>
    <property type="evidence" value="ECO:0007669"/>
    <property type="project" value="GOC"/>
</dbReference>
<dbReference type="PROSITE" id="PS50067">
    <property type="entry name" value="KINESIN_MOTOR_2"/>
    <property type="match status" value="1"/>
</dbReference>
<keyword evidence="8" id="KW-0206">Cytoskeleton</keyword>
<evidence type="ECO:0000256" key="7">
    <source>
        <dbReference type="ARBA" id="ARBA00023175"/>
    </source>
</evidence>
<dbReference type="GO" id="GO:0008017">
    <property type="term" value="F:microtubule binding"/>
    <property type="evidence" value="ECO:0007669"/>
    <property type="project" value="InterPro"/>
</dbReference>
<dbReference type="AlphaFoldDB" id="A0A3P8WG40"/>
<keyword evidence="4 10" id="KW-0547">Nucleotide-binding</keyword>
<dbReference type="SUPFAM" id="SSF52540">
    <property type="entry name" value="P-loop containing nucleoside triphosphate hydrolases"/>
    <property type="match status" value="1"/>
</dbReference>
<feature type="region of interest" description="Disordered" evidence="12">
    <location>
        <begin position="426"/>
        <end position="447"/>
    </location>
</feature>
<evidence type="ECO:0000313" key="14">
    <source>
        <dbReference type="Ensembl" id="ENSCSEP00000024551.1"/>
    </source>
</evidence>
<accession>A0A3P8WG40</accession>
<evidence type="ECO:0000313" key="15">
    <source>
        <dbReference type="Proteomes" id="UP000265120"/>
    </source>
</evidence>
<evidence type="ECO:0000256" key="2">
    <source>
        <dbReference type="ARBA" id="ARBA00022490"/>
    </source>
</evidence>
<keyword evidence="2" id="KW-0963">Cytoplasm</keyword>
<feature type="coiled-coil region" evidence="11">
    <location>
        <begin position="666"/>
        <end position="745"/>
    </location>
</feature>
<feature type="domain" description="Kinesin motor" evidence="13">
    <location>
        <begin position="7"/>
        <end position="308"/>
    </location>
</feature>
<reference evidence="14 15" key="1">
    <citation type="journal article" date="2014" name="Nat. Genet.">
        <title>Whole-genome sequence of a flatfish provides insights into ZW sex chromosome evolution and adaptation to a benthic lifestyle.</title>
        <authorList>
            <person name="Chen S."/>
            <person name="Zhang G."/>
            <person name="Shao C."/>
            <person name="Huang Q."/>
            <person name="Liu G."/>
            <person name="Zhang P."/>
            <person name="Song W."/>
            <person name="An N."/>
            <person name="Chalopin D."/>
            <person name="Volff J.N."/>
            <person name="Hong Y."/>
            <person name="Li Q."/>
            <person name="Sha Z."/>
            <person name="Zhou H."/>
            <person name="Xie M."/>
            <person name="Yu Q."/>
            <person name="Liu Y."/>
            <person name="Xiang H."/>
            <person name="Wang N."/>
            <person name="Wu K."/>
            <person name="Yang C."/>
            <person name="Zhou Q."/>
            <person name="Liao X."/>
            <person name="Yang L."/>
            <person name="Hu Q."/>
            <person name="Zhang J."/>
            <person name="Meng L."/>
            <person name="Jin L."/>
            <person name="Tian Y."/>
            <person name="Lian J."/>
            <person name="Yang J."/>
            <person name="Miao G."/>
            <person name="Liu S."/>
            <person name="Liang Z."/>
            <person name="Yan F."/>
            <person name="Li Y."/>
            <person name="Sun B."/>
            <person name="Zhang H."/>
            <person name="Zhang J."/>
            <person name="Zhu Y."/>
            <person name="Du M."/>
            <person name="Zhao Y."/>
            <person name="Schartl M."/>
            <person name="Tang Q."/>
            <person name="Wang J."/>
        </authorList>
    </citation>
    <scope>NUCLEOTIDE SEQUENCE</scope>
</reference>
<dbReference type="SMART" id="SM00129">
    <property type="entry name" value="KISc"/>
    <property type="match status" value="1"/>
</dbReference>
<evidence type="ECO:0000256" key="8">
    <source>
        <dbReference type="ARBA" id="ARBA00023212"/>
    </source>
</evidence>
<dbReference type="GeneTree" id="ENSGT00940000154801"/>
<keyword evidence="7 10" id="KW-0505">Motor protein</keyword>
<name>A0A3P8WG40_CYNSE</name>
<evidence type="ECO:0000256" key="9">
    <source>
        <dbReference type="PROSITE-ProRule" id="PRU00283"/>
    </source>
</evidence>